<proteinExistence type="predicted"/>
<dbReference type="EMBL" id="ACQT01000273">
    <property type="protein sequence ID" value="EER58415.1"/>
    <property type="molecule type" value="Genomic_DNA"/>
</dbReference>
<keyword evidence="3" id="KW-1133">Transmembrane helix</keyword>
<dbReference type="PANTHER" id="PTHR45138:SF9">
    <property type="entry name" value="DIGUANYLATE CYCLASE DGCM-RELATED"/>
    <property type="match status" value="1"/>
</dbReference>
<sequence>MTHTTTVHPGVPRRGSSLAGKAYWAMVRRVALTAAAIDAAYIVLFLVLGSVPLAAINIASIALYLAAYALIQRRRNTLGLALIWAEVVVHSALGSLLIGWESGFHYYLLLFIPAIVIANTRGYALPLVLGLLLYYLGLYALCGHLGPLTPLPERSVKIINAIHVCLIFGMSAALARFYRRTILIAEARLLRQATLDPLTGLNNRSHFEALAANALARSQRTGEPVAVMLCDIDHFKQVNDRYGHAVGDQALLHVARVLSANLRECDVLARWGGEEFLALMPAQAPDAAMAAAERIRAVLQAQPLD</sequence>
<dbReference type="PANTHER" id="PTHR45138">
    <property type="entry name" value="REGULATORY COMPONENTS OF SENSORY TRANSDUCTION SYSTEM"/>
    <property type="match status" value="1"/>
</dbReference>
<dbReference type="PATRIC" id="fig|573060.9.peg.942"/>
<dbReference type="GO" id="GO:1902201">
    <property type="term" value="P:negative regulation of bacterial-type flagellum-dependent cell motility"/>
    <property type="evidence" value="ECO:0007669"/>
    <property type="project" value="TreeGrafter"/>
</dbReference>
<dbReference type="GO" id="GO:0005886">
    <property type="term" value="C:plasma membrane"/>
    <property type="evidence" value="ECO:0007669"/>
    <property type="project" value="TreeGrafter"/>
</dbReference>
<dbReference type="InterPro" id="IPR050469">
    <property type="entry name" value="Diguanylate_Cyclase"/>
</dbReference>
<reference evidence="5 6" key="1">
    <citation type="submission" date="2009-05" db="EMBL/GenBank/DDBJ databases">
        <title>The draft genome of Acidovorax delafieldii 2AN.</title>
        <authorList>
            <consortium name="US DOE Joint Genome Institute (JGI-PGF)"/>
            <person name="Lucas S."/>
            <person name="Copeland A."/>
            <person name="Lapidus A."/>
            <person name="Glavina del Rio T."/>
            <person name="Tice H."/>
            <person name="Bruce D."/>
            <person name="Goodwin L."/>
            <person name="Pitluck S."/>
            <person name="Larimer F."/>
            <person name="Land M.L."/>
            <person name="Hauser L."/>
            <person name="Shelobolina E.S."/>
            <person name="Picardal F."/>
            <person name="Roden E."/>
            <person name="Emerson D."/>
        </authorList>
    </citation>
    <scope>NUCLEOTIDE SEQUENCE [LARGE SCALE GENOMIC DNA]</scope>
    <source>
        <strain evidence="5 6">2AN</strain>
    </source>
</reference>
<dbReference type="InterPro" id="IPR029787">
    <property type="entry name" value="Nucleotide_cyclase"/>
</dbReference>
<feature type="transmembrane region" description="Helical" evidence="3">
    <location>
        <begin position="78"/>
        <end position="98"/>
    </location>
</feature>
<dbReference type="RefSeq" id="WP_005799749.1">
    <property type="nucleotide sequence ID" value="NZ_ACQT01000273.1"/>
</dbReference>
<feature type="transmembrane region" description="Helical" evidence="3">
    <location>
        <begin position="127"/>
        <end position="146"/>
    </location>
</feature>
<feature type="non-terminal residue" evidence="5">
    <location>
        <position position="305"/>
    </location>
</feature>
<dbReference type="CDD" id="cd01949">
    <property type="entry name" value="GGDEF"/>
    <property type="match status" value="1"/>
</dbReference>
<dbReference type="Gene3D" id="3.30.70.270">
    <property type="match status" value="1"/>
</dbReference>
<evidence type="ECO:0000259" key="4">
    <source>
        <dbReference type="PROSITE" id="PS50887"/>
    </source>
</evidence>
<name>C5TAT6_ACIDE</name>
<keyword evidence="6" id="KW-1185">Reference proteome</keyword>
<evidence type="ECO:0000313" key="6">
    <source>
        <dbReference type="Proteomes" id="UP000003856"/>
    </source>
</evidence>
<dbReference type="GO" id="GO:0043709">
    <property type="term" value="P:cell adhesion involved in single-species biofilm formation"/>
    <property type="evidence" value="ECO:0007669"/>
    <property type="project" value="TreeGrafter"/>
</dbReference>
<evidence type="ECO:0000256" key="2">
    <source>
        <dbReference type="ARBA" id="ARBA00034247"/>
    </source>
</evidence>
<feature type="domain" description="GGDEF" evidence="4">
    <location>
        <begin position="223"/>
        <end position="305"/>
    </location>
</feature>
<dbReference type="NCBIfam" id="TIGR00254">
    <property type="entry name" value="GGDEF"/>
    <property type="match status" value="1"/>
</dbReference>
<comment type="caution">
    <text evidence="5">The sequence shown here is derived from an EMBL/GenBank/DDBJ whole genome shotgun (WGS) entry which is preliminary data.</text>
</comment>
<dbReference type="SUPFAM" id="SSF55073">
    <property type="entry name" value="Nucleotide cyclase"/>
    <property type="match status" value="1"/>
</dbReference>
<dbReference type="InterPro" id="IPR043128">
    <property type="entry name" value="Rev_trsase/Diguanyl_cyclase"/>
</dbReference>
<keyword evidence="3" id="KW-0812">Transmembrane</keyword>
<gene>
    <name evidence="5" type="ORF">AcdelDRAFT_4016</name>
</gene>
<evidence type="ECO:0000256" key="3">
    <source>
        <dbReference type="SAM" id="Phobius"/>
    </source>
</evidence>
<feature type="transmembrane region" description="Helical" evidence="3">
    <location>
        <begin position="104"/>
        <end position="120"/>
    </location>
</feature>
<accession>C5TAT6</accession>
<comment type="catalytic activity">
    <reaction evidence="2">
        <text>2 GTP = 3',3'-c-di-GMP + 2 diphosphate</text>
        <dbReference type="Rhea" id="RHEA:24898"/>
        <dbReference type="ChEBI" id="CHEBI:33019"/>
        <dbReference type="ChEBI" id="CHEBI:37565"/>
        <dbReference type="ChEBI" id="CHEBI:58805"/>
        <dbReference type="EC" id="2.7.7.65"/>
    </reaction>
</comment>
<dbReference type="AlphaFoldDB" id="C5TAT6"/>
<dbReference type="PROSITE" id="PS50887">
    <property type="entry name" value="GGDEF"/>
    <property type="match status" value="1"/>
</dbReference>
<feature type="transmembrane region" description="Helical" evidence="3">
    <location>
        <begin position="158"/>
        <end position="178"/>
    </location>
</feature>
<organism evidence="5 6">
    <name type="scientific">Acidovorax delafieldii 2AN</name>
    <dbReference type="NCBI Taxonomy" id="573060"/>
    <lineage>
        <taxon>Bacteria</taxon>
        <taxon>Pseudomonadati</taxon>
        <taxon>Pseudomonadota</taxon>
        <taxon>Betaproteobacteria</taxon>
        <taxon>Burkholderiales</taxon>
        <taxon>Comamonadaceae</taxon>
        <taxon>Acidovorax</taxon>
    </lineage>
</organism>
<dbReference type="InterPro" id="IPR000160">
    <property type="entry name" value="GGDEF_dom"/>
</dbReference>
<protein>
    <recommendedName>
        <fullName evidence="1">diguanylate cyclase</fullName>
        <ecNumber evidence="1">2.7.7.65</ecNumber>
    </recommendedName>
</protein>
<dbReference type="Pfam" id="PF00990">
    <property type="entry name" value="GGDEF"/>
    <property type="match status" value="1"/>
</dbReference>
<dbReference type="Proteomes" id="UP000003856">
    <property type="component" value="Unassembled WGS sequence"/>
</dbReference>
<evidence type="ECO:0000256" key="1">
    <source>
        <dbReference type="ARBA" id="ARBA00012528"/>
    </source>
</evidence>
<evidence type="ECO:0000313" key="5">
    <source>
        <dbReference type="EMBL" id="EER58415.1"/>
    </source>
</evidence>
<dbReference type="GO" id="GO:0052621">
    <property type="term" value="F:diguanylate cyclase activity"/>
    <property type="evidence" value="ECO:0007669"/>
    <property type="project" value="UniProtKB-EC"/>
</dbReference>
<dbReference type="EC" id="2.7.7.65" evidence="1"/>
<keyword evidence="3" id="KW-0472">Membrane</keyword>
<dbReference type="SMART" id="SM00267">
    <property type="entry name" value="GGDEF"/>
    <property type="match status" value="1"/>
</dbReference>